<organism evidence="2 3">
    <name type="scientific">Bradyrhizobium stylosanthis</name>
    <dbReference type="NCBI Taxonomy" id="1803665"/>
    <lineage>
        <taxon>Bacteria</taxon>
        <taxon>Pseudomonadati</taxon>
        <taxon>Pseudomonadota</taxon>
        <taxon>Alphaproteobacteria</taxon>
        <taxon>Hyphomicrobiales</taxon>
        <taxon>Nitrobacteraceae</taxon>
        <taxon>Bradyrhizobium</taxon>
    </lineage>
</organism>
<evidence type="ECO:0000256" key="1">
    <source>
        <dbReference type="SAM" id="MobiDB-lite"/>
    </source>
</evidence>
<name>A0A560CXH8_9BRAD</name>
<protein>
    <submittedName>
        <fullName evidence="2">Uncharacterized protein</fullName>
    </submittedName>
</protein>
<gene>
    <name evidence="2" type="ORF">FBZ96_11923</name>
</gene>
<dbReference type="AlphaFoldDB" id="A0A560CXH8"/>
<evidence type="ECO:0000313" key="3">
    <source>
        <dbReference type="Proteomes" id="UP000319949"/>
    </source>
</evidence>
<proteinExistence type="predicted"/>
<comment type="caution">
    <text evidence="2">The sequence shown here is derived from an EMBL/GenBank/DDBJ whole genome shotgun (WGS) entry which is preliminary data.</text>
</comment>
<reference evidence="2 3" key="1">
    <citation type="submission" date="2019-06" db="EMBL/GenBank/DDBJ databases">
        <title>Genomic Encyclopedia of Type Strains, Phase IV (KMG-V): Genome sequencing to study the core and pangenomes of soil and plant-associated prokaryotes.</title>
        <authorList>
            <person name="Whitman W."/>
        </authorList>
    </citation>
    <scope>NUCLEOTIDE SEQUENCE [LARGE SCALE GENOMIC DNA]</scope>
    <source>
        <strain evidence="2 3">BR 510</strain>
    </source>
</reference>
<feature type="region of interest" description="Disordered" evidence="1">
    <location>
        <begin position="77"/>
        <end position="99"/>
    </location>
</feature>
<sequence length="276" mass="29936">MTDRNGMDEWQDKENDRLRALGSAQDASGQLLALFEDHYWDSLEKDKDIVLLHVKSVLRAASQGAFAGSDIASDERDVSGHAEIQRSEPGKAGVDGSIPSRSTIQNAADLLQVELDKLDAPITYTACMALSEKLAAALRTPAESKPLSWEQVGWLRDYDVEGEEVTEICDEGDPGAYAIYRLTETNTQLVEQVEDASACAQFVKWALQEGPWQGGDLDGGSIQDKAEELCLIQKVPYDPKKHGESEFGAEPGDDWYVLSDAVAGLSNSSTVIGGGK</sequence>
<keyword evidence="3" id="KW-1185">Reference proteome</keyword>
<feature type="compositionally biased region" description="Basic and acidic residues" evidence="1">
    <location>
        <begin position="77"/>
        <end position="89"/>
    </location>
</feature>
<dbReference type="RefSeq" id="WP_145670141.1">
    <property type="nucleotide sequence ID" value="NZ_VITK01000019.1"/>
</dbReference>
<accession>A0A560CXH8</accession>
<evidence type="ECO:0000313" key="2">
    <source>
        <dbReference type="EMBL" id="TWA89555.1"/>
    </source>
</evidence>
<dbReference type="Proteomes" id="UP000319949">
    <property type="component" value="Unassembled WGS sequence"/>
</dbReference>
<dbReference type="EMBL" id="VITK01000019">
    <property type="protein sequence ID" value="TWA89555.1"/>
    <property type="molecule type" value="Genomic_DNA"/>
</dbReference>